<dbReference type="GeneID" id="100377067"/>
<dbReference type="InterPro" id="IPR036322">
    <property type="entry name" value="WD40_repeat_dom_sf"/>
</dbReference>
<dbReference type="Pfam" id="PF00400">
    <property type="entry name" value="WD40"/>
    <property type="match status" value="6"/>
</dbReference>
<feature type="domain" description="F-box" evidence="5">
    <location>
        <begin position="210"/>
        <end position="256"/>
    </location>
</feature>
<sequence>MPSRLLGNRFEKTRHWSFDGGKPDNQLFSEQGKSPLDTLLYGDVDEQFNPFTKTTLHHRSSLVATPLSIFRQSPTYQHHHRSNINSANNLHASDFFDQQKIKKLGLMHGALRSGQIKKPNGIQDIHLPFQKTFKNKRWWGGKVPDGKHLIRAQNSQLKQYFKAQLNQVWEWMFEWEDHERGDLLVEVIKLCDEELIKFFAQCLLQRLRDRNSIDSVPDKIMLKVFTYLSPPEISIVSQVCRRWRYITAQDELWLVKCEEMGAREGVEDVAKLVQEFKRDYSIDWRLAYQELLQVTYHAKHSYRYLDQNGATNQYDDHGAVAGMQYNDYGPNNHGYGGELSETRRPKKLLGFRLEDVALKPASSALSTISSDDSHTSSDKSEQTKKSTEVVDIPLQQVIHVSASISREASEGRYVTDMQALPQTANNDSSDSETEIFMDEDSPFPQHLASQASHRTLYSRRTTIYSDRRTSTRERKSRASTHRKSLQSPKSPDRVEEILPDIPSEEKLIDSKPATRQNKRLRSKIKDEDEEDMALDIRPELYQAVDLLGKSMSNQRLEWRKEDGRTIKHTKFAGLVKGVKRVRKLQGHMDAVHCLAFDNRRIISGSLDRTIRVWDIRSGRSIRKMYGHKGGVLCIQFDTERIISGSWDMTIMVWDIIKFNRLAVLTGHKGSVSDIKFNSKILVSASHDTTVRVWSLENYSCTNVLEGHTDAVTCISFDGTIVVSGSTDRTIRVTNVFTGECLITLTGHKQPITALEVQGDLVLSGTFNGNVFFWNIETGENEAGVKLHESSINKIHFLPMGPSGTRFMTASHDSIVKEWDLNTMTCVRQLHGHKGPVRDVKISEDHLVSCSDDGNLRIWDLMTPLLKPPDDSHGKTIPMHTIKQGEN</sequence>
<dbReference type="Pfam" id="PF12937">
    <property type="entry name" value="F-box-like"/>
    <property type="match status" value="1"/>
</dbReference>
<feature type="repeat" description="WD" evidence="3">
    <location>
        <begin position="624"/>
        <end position="655"/>
    </location>
</feature>
<dbReference type="Proteomes" id="UP000694865">
    <property type="component" value="Unplaced"/>
</dbReference>
<protein>
    <submittedName>
        <fullName evidence="7">Mitochondrial division protein 1-like</fullName>
    </submittedName>
</protein>
<evidence type="ECO:0000256" key="3">
    <source>
        <dbReference type="PROSITE-ProRule" id="PRU00221"/>
    </source>
</evidence>
<feature type="repeat" description="WD" evidence="3">
    <location>
        <begin position="664"/>
        <end position="703"/>
    </location>
</feature>
<name>A0ABM0M0R4_SACKO</name>
<dbReference type="SMART" id="SM00320">
    <property type="entry name" value="WD40"/>
    <property type="match status" value="7"/>
</dbReference>
<evidence type="ECO:0000256" key="4">
    <source>
        <dbReference type="SAM" id="MobiDB-lite"/>
    </source>
</evidence>
<dbReference type="CDD" id="cd00200">
    <property type="entry name" value="WD40"/>
    <property type="match status" value="1"/>
</dbReference>
<dbReference type="PRINTS" id="PR00320">
    <property type="entry name" value="GPROTEINBRPT"/>
</dbReference>
<accession>A0ABM0M0R4</accession>
<dbReference type="Gene3D" id="1.20.1280.50">
    <property type="match status" value="1"/>
</dbReference>
<feature type="repeat" description="WD" evidence="3">
    <location>
        <begin position="829"/>
        <end position="860"/>
    </location>
</feature>
<dbReference type="Gene3D" id="2.130.10.10">
    <property type="entry name" value="YVTN repeat-like/Quinoprotein amine dehydrogenase"/>
    <property type="match status" value="2"/>
</dbReference>
<dbReference type="SUPFAM" id="SSF81383">
    <property type="entry name" value="F-box domain"/>
    <property type="match status" value="1"/>
</dbReference>
<reference evidence="7" key="1">
    <citation type="submission" date="2025-08" db="UniProtKB">
        <authorList>
            <consortium name="RefSeq"/>
        </authorList>
    </citation>
    <scope>IDENTIFICATION</scope>
    <source>
        <tissue evidence="7">Testes</tissue>
    </source>
</reference>
<feature type="region of interest" description="Disordered" evidence="4">
    <location>
        <begin position="363"/>
        <end position="388"/>
    </location>
</feature>
<feature type="compositionally biased region" description="Basic residues" evidence="4">
    <location>
        <begin position="474"/>
        <end position="484"/>
    </location>
</feature>
<organism evidence="6 7">
    <name type="scientific">Saccoglossus kowalevskii</name>
    <name type="common">Acorn worm</name>
    <dbReference type="NCBI Taxonomy" id="10224"/>
    <lineage>
        <taxon>Eukaryota</taxon>
        <taxon>Metazoa</taxon>
        <taxon>Hemichordata</taxon>
        <taxon>Enteropneusta</taxon>
        <taxon>Harrimaniidae</taxon>
        <taxon>Saccoglossus</taxon>
    </lineage>
</organism>
<evidence type="ECO:0000313" key="6">
    <source>
        <dbReference type="Proteomes" id="UP000694865"/>
    </source>
</evidence>
<dbReference type="InterPro" id="IPR036047">
    <property type="entry name" value="F-box-like_dom_sf"/>
</dbReference>
<dbReference type="InterPro" id="IPR001810">
    <property type="entry name" value="F-box_dom"/>
</dbReference>
<feature type="repeat" description="WD" evidence="3">
    <location>
        <begin position="704"/>
        <end position="743"/>
    </location>
</feature>
<dbReference type="SUPFAM" id="SSF50978">
    <property type="entry name" value="WD40 repeat-like"/>
    <property type="match status" value="1"/>
</dbReference>
<dbReference type="PROSITE" id="PS00678">
    <property type="entry name" value="WD_REPEATS_1"/>
    <property type="match status" value="4"/>
</dbReference>
<feature type="region of interest" description="Disordered" evidence="4">
    <location>
        <begin position="408"/>
        <end position="436"/>
    </location>
</feature>
<dbReference type="InterPro" id="IPR001680">
    <property type="entry name" value="WD40_rpt"/>
</dbReference>
<dbReference type="PROSITE" id="PS50181">
    <property type="entry name" value="FBOX"/>
    <property type="match status" value="1"/>
</dbReference>
<dbReference type="InterPro" id="IPR015943">
    <property type="entry name" value="WD40/YVTN_repeat-like_dom_sf"/>
</dbReference>
<gene>
    <name evidence="7" type="primary">LOC100377067</name>
</gene>
<keyword evidence="2" id="KW-0677">Repeat</keyword>
<feature type="region of interest" description="Disordered" evidence="4">
    <location>
        <begin position="461"/>
        <end position="496"/>
    </location>
</feature>
<proteinExistence type="predicted"/>
<dbReference type="PROSITE" id="PS50082">
    <property type="entry name" value="WD_REPEATS_2"/>
    <property type="match status" value="7"/>
</dbReference>
<keyword evidence="1 3" id="KW-0853">WD repeat</keyword>
<feature type="repeat" description="WD" evidence="3">
    <location>
        <begin position="784"/>
        <end position="828"/>
    </location>
</feature>
<dbReference type="PANTHER" id="PTHR19846">
    <property type="entry name" value="WD40 REPEAT PROTEIN"/>
    <property type="match status" value="1"/>
</dbReference>
<dbReference type="PANTHER" id="PTHR19846:SF6">
    <property type="entry name" value="F-BOX DOMAIN-CONTAINING PROTEIN"/>
    <property type="match status" value="1"/>
</dbReference>
<evidence type="ECO:0000256" key="1">
    <source>
        <dbReference type="ARBA" id="ARBA00022574"/>
    </source>
</evidence>
<evidence type="ECO:0000313" key="7">
    <source>
        <dbReference type="RefSeq" id="XP_006813605.1"/>
    </source>
</evidence>
<dbReference type="PROSITE" id="PS50294">
    <property type="entry name" value="WD_REPEATS_REGION"/>
    <property type="match status" value="4"/>
</dbReference>
<feature type="repeat" description="WD" evidence="3">
    <location>
        <begin position="584"/>
        <end position="623"/>
    </location>
</feature>
<dbReference type="RefSeq" id="XP_006813605.1">
    <property type="nucleotide sequence ID" value="XM_006813542.1"/>
</dbReference>
<evidence type="ECO:0000259" key="5">
    <source>
        <dbReference type="PROSITE" id="PS50181"/>
    </source>
</evidence>
<feature type="compositionally biased region" description="Basic and acidic residues" evidence="4">
    <location>
        <begin position="371"/>
        <end position="388"/>
    </location>
</feature>
<dbReference type="InterPro" id="IPR019775">
    <property type="entry name" value="WD40_repeat_CS"/>
</dbReference>
<evidence type="ECO:0000256" key="2">
    <source>
        <dbReference type="ARBA" id="ARBA00022737"/>
    </source>
</evidence>
<feature type="repeat" description="WD" evidence="3">
    <location>
        <begin position="744"/>
        <end position="783"/>
    </location>
</feature>
<dbReference type="SMART" id="SM00256">
    <property type="entry name" value="FBOX"/>
    <property type="match status" value="1"/>
</dbReference>
<keyword evidence="6" id="KW-1185">Reference proteome</keyword>
<dbReference type="InterPro" id="IPR020472">
    <property type="entry name" value="WD40_PAC1"/>
</dbReference>